<feature type="active site" description="Acyl-thioester intermediate" evidence="5 7">
    <location>
        <position position="194"/>
    </location>
</feature>
<feature type="binding site" evidence="5 8">
    <location>
        <begin position="163"/>
        <end position="165"/>
    </location>
    <ligand>
        <name>substrate</name>
    </ligand>
</feature>
<dbReference type="SUPFAM" id="SSF55681">
    <property type="entry name" value="Class II aaRS and biotin synthetases"/>
    <property type="match status" value="1"/>
</dbReference>
<comment type="similarity">
    <text evidence="5 6">Belongs to the LipB family.</text>
</comment>
<feature type="binding site" evidence="5 8">
    <location>
        <begin position="176"/>
        <end position="178"/>
    </location>
    <ligand>
        <name>substrate</name>
    </ligand>
</feature>
<evidence type="ECO:0000313" key="11">
    <source>
        <dbReference type="EMBL" id="HIT97933.1"/>
    </source>
</evidence>
<organism evidence="11 12">
    <name type="scientific">Candidatus Merdimorpha stercoravium</name>
    <dbReference type="NCBI Taxonomy" id="2840863"/>
    <lineage>
        <taxon>Bacteria</taxon>
        <taxon>Pseudomonadati</taxon>
        <taxon>Bacteroidota</taxon>
        <taxon>Flavobacteriia</taxon>
        <taxon>Flavobacteriales</taxon>
        <taxon>Candidatus Merdimorpha</taxon>
    </lineage>
</organism>
<comment type="function">
    <text evidence="4 5 6">Catalyzes the transfer of endogenously produced octanoic acid from octanoyl-acyl-carrier-protein onto the lipoyl domains of lipoate-dependent enzymes. Lipoyl-ACP can also act as a substrate although octanoyl-ACP is likely to be the physiological substrate.</text>
</comment>
<dbReference type="EC" id="2.3.1.181" evidence="5 6"/>
<comment type="pathway">
    <text evidence="1 5 6">Protein modification; protein lipoylation via endogenous pathway; protein N(6)-(lipoyl)lysine from octanoyl-[acyl-carrier-protein]: step 1/2.</text>
</comment>
<evidence type="ECO:0000256" key="5">
    <source>
        <dbReference type="HAMAP-Rule" id="MF_00013"/>
    </source>
</evidence>
<dbReference type="PANTHER" id="PTHR10993">
    <property type="entry name" value="OCTANOYLTRANSFERASE"/>
    <property type="match status" value="1"/>
</dbReference>
<feature type="domain" description="BPL/LPL catalytic" evidence="10">
    <location>
        <begin position="46"/>
        <end position="233"/>
    </location>
</feature>
<dbReference type="InterPro" id="IPR004143">
    <property type="entry name" value="BPL_LPL_catalytic"/>
</dbReference>
<dbReference type="CDD" id="cd16444">
    <property type="entry name" value="LipB"/>
    <property type="match status" value="1"/>
</dbReference>
<dbReference type="NCBIfam" id="NF010925">
    <property type="entry name" value="PRK14345.1"/>
    <property type="match status" value="1"/>
</dbReference>
<comment type="subcellular location">
    <subcellularLocation>
        <location evidence="5">Cytoplasm</location>
    </subcellularLocation>
</comment>
<dbReference type="NCBIfam" id="TIGR00214">
    <property type="entry name" value="lipB"/>
    <property type="match status" value="1"/>
</dbReference>
<evidence type="ECO:0000256" key="1">
    <source>
        <dbReference type="ARBA" id="ARBA00004821"/>
    </source>
</evidence>
<reference evidence="11" key="1">
    <citation type="submission" date="2020-10" db="EMBL/GenBank/DDBJ databases">
        <authorList>
            <person name="Gilroy R."/>
        </authorList>
    </citation>
    <scope>NUCLEOTIDE SEQUENCE</scope>
    <source>
        <strain evidence="11">1383</strain>
    </source>
</reference>
<keyword evidence="3 5" id="KW-0012">Acyltransferase</keyword>
<feature type="binding site" evidence="5 8">
    <location>
        <begin position="91"/>
        <end position="98"/>
    </location>
    <ligand>
        <name>substrate</name>
    </ligand>
</feature>
<dbReference type="Proteomes" id="UP000824161">
    <property type="component" value="Unassembled WGS sequence"/>
</dbReference>
<evidence type="ECO:0000259" key="10">
    <source>
        <dbReference type="PROSITE" id="PS51733"/>
    </source>
</evidence>
<dbReference type="GO" id="GO:0009249">
    <property type="term" value="P:protein lipoylation"/>
    <property type="evidence" value="ECO:0007669"/>
    <property type="project" value="InterPro"/>
</dbReference>
<dbReference type="Gene3D" id="3.30.930.10">
    <property type="entry name" value="Bira Bifunctional Protein, Domain 2"/>
    <property type="match status" value="1"/>
</dbReference>
<comment type="miscellaneous">
    <text evidence="5">In the reaction, the free carboxyl group of octanoic acid is attached via an amide linkage to the epsilon-amino group of a specific lysine residue of lipoyl domains of lipoate-dependent enzymes.</text>
</comment>
<dbReference type="InterPro" id="IPR020605">
    <property type="entry name" value="Octanoyltransferase_CS"/>
</dbReference>
<accession>A0A9D1H933</accession>
<comment type="catalytic activity">
    <reaction evidence="5 6">
        <text>octanoyl-[ACP] + L-lysyl-[protein] = N(6)-octanoyl-L-lysyl-[protein] + holo-[ACP] + H(+)</text>
        <dbReference type="Rhea" id="RHEA:17665"/>
        <dbReference type="Rhea" id="RHEA-COMP:9636"/>
        <dbReference type="Rhea" id="RHEA-COMP:9685"/>
        <dbReference type="Rhea" id="RHEA-COMP:9752"/>
        <dbReference type="Rhea" id="RHEA-COMP:9928"/>
        <dbReference type="ChEBI" id="CHEBI:15378"/>
        <dbReference type="ChEBI" id="CHEBI:29969"/>
        <dbReference type="ChEBI" id="CHEBI:64479"/>
        <dbReference type="ChEBI" id="CHEBI:78463"/>
        <dbReference type="ChEBI" id="CHEBI:78809"/>
        <dbReference type="EC" id="2.3.1.181"/>
    </reaction>
</comment>
<reference evidence="11" key="2">
    <citation type="journal article" date="2021" name="PeerJ">
        <title>Extensive microbial diversity within the chicken gut microbiome revealed by metagenomics and culture.</title>
        <authorList>
            <person name="Gilroy R."/>
            <person name="Ravi A."/>
            <person name="Getino M."/>
            <person name="Pursley I."/>
            <person name="Horton D.L."/>
            <person name="Alikhan N.F."/>
            <person name="Baker D."/>
            <person name="Gharbi K."/>
            <person name="Hall N."/>
            <person name="Watson M."/>
            <person name="Adriaenssens E.M."/>
            <person name="Foster-Nyarko E."/>
            <person name="Jarju S."/>
            <person name="Secka A."/>
            <person name="Antonio M."/>
            <person name="Oren A."/>
            <person name="Chaudhuri R.R."/>
            <person name="La Ragione R."/>
            <person name="Hildebrand F."/>
            <person name="Pallen M.J."/>
        </authorList>
    </citation>
    <scope>NUCLEOTIDE SEQUENCE</scope>
    <source>
        <strain evidence="11">1383</strain>
    </source>
</reference>
<feature type="site" description="Lowers pKa of active site Cys" evidence="5 9">
    <location>
        <position position="160"/>
    </location>
</feature>
<dbReference type="HAMAP" id="MF_00013">
    <property type="entry name" value="LipB"/>
    <property type="match status" value="1"/>
</dbReference>
<evidence type="ECO:0000256" key="8">
    <source>
        <dbReference type="PIRSR" id="PIRSR016262-2"/>
    </source>
</evidence>
<dbReference type="GO" id="GO:0005737">
    <property type="term" value="C:cytoplasm"/>
    <property type="evidence" value="ECO:0007669"/>
    <property type="project" value="UniProtKB-SubCell"/>
</dbReference>
<evidence type="ECO:0000256" key="3">
    <source>
        <dbReference type="ARBA" id="ARBA00023315"/>
    </source>
</evidence>
<dbReference type="PROSITE" id="PS51733">
    <property type="entry name" value="BPL_LPL_CATALYTIC"/>
    <property type="match status" value="1"/>
</dbReference>
<evidence type="ECO:0000256" key="2">
    <source>
        <dbReference type="ARBA" id="ARBA00022679"/>
    </source>
</evidence>
<dbReference type="AlphaFoldDB" id="A0A9D1H933"/>
<dbReference type="PANTHER" id="PTHR10993:SF7">
    <property type="entry name" value="LIPOYLTRANSFERASE 2, MITOCHONDRIAL-RELATED"/>
    <property type="match status" value="1"/>
</dbReference>
<evidence type="ECO:0000256" key="6">
    <source>
        <dbReference type="PIRNR" id="PIRNR016262"/>
    </source>
</evidence>
<dbReference type="GO" id="GO:0033819">
    <property type="term" value="F:lipoyl(octanoyl) transferase activity"/>
    <property type="evidence" value="ECO:0007669"/>
    <property type="project" value="UniProtKB-EC"/>
</dbReference>
<keyword evidence="2 5" id="KW-0808">Transferase</keyword>
<dbReference type="PROSITE" id="PS01313">
    <property type="entry name" value="LIPB"/>
    <property type="match status" value="1"/>
</dbReference>
<evidence type="ECO:0000256" key="7">
    <source>
        <dbReference type="PIRSR" id="PIRSR016262-1"/>
    </source>
</evidence>
<dbReference type="EMBL" id="DVLY01000087">
    <property type="protein sequence ID" value="HIT97933.1"/>
    <property type="molecule type" value="Genomic_DNA"/>
</dbReference>
<name>A0A9D1H933_9FLAO</name>
<dbReference type="Pfam" id="PF21948">
    <property type="entry name" value="LplA-B_cat"/>
    <property type="match status" value="1"/>
</dbReference>
<proteinExistence type="inferred from homology"/>
<dbReference type="InterPro" id="IPR000544">
    <property type="entry name" value="Octanoyltransferase"/>
</dbReference>
<protein>
    <recommendedName>
        <fullName evidence="5 6">Octanoyltransferase</fullName>
        <ecNumber evidence="5 6">2.3.1.181</ecNumber>
    </recommendedName>
    <alternativeName>
        <fullName evidence="5">Lipoate-protein ligase B</fullName>
    </alternativeName>
    <alternativeName>
        <fullName evidence="5">Lipoyl/octanoyl transferase</fullName>
    </alternativeName>
    <alternativeName>
        <fullName evidence="5">Octanoyl-[acyl-carrier-protein]-protein N-octanoyltransferase</fullName>
    </alternativeName>
</protein>
<evidence type="ECO:0000256" key="4">
    <source>
        <dbReference type="ARBA" id="ARBA00024732"/>
    </source>
</evidence>
<comment type="caution">
    <text evidence="11">The sequence shown here is derived from an EMBL/GenBank/DDBJ whole genome shotgun (WGS) entry which is preliminary data.</text>
</comment>
<dbReference type="InterPro" id="IPR045864">
    <property type="entry name" value="aa-tRNA-synth_II/BPL/LPL"/>
</dbReference>
<gene>
    <name evidence="5 11" type="primary">lipB</name>
    <name evidence="11" type="ORF">IAC44_03745</name>
</gene>
<sequence>MNKSDKTVYFEDLGTTDYRQAWELQTRLFDRTRARKTANRTAEHPLPTEDFLLLTQHPPVYTLGRHGDPSHLLVSPETLQREGVGFFRIDRGGDITFHGPGQIVGYPILDLDHFTPDIHRYVFLLEETVIRTLADFAVTAGRVAGRSGVWIEPESPRARKICAVGVRTSRWVTMHGFALNVNTPLEYFRQIVPCGISDRGVTSLAQETGGEIPLSRVKDRLLTHFADVFACRLVPETMANFL</sequence>
<evidence type="ECO:0000256" key="9">
    <source>
        <dbReference type="PIRSR" id="PIRSR016262-3"/>
    </source>
</evidence>
<evidence type="ECO:0000313" key="12">
    <source>
        <dbReference type="Proteomes" id="UP000824161"/>
    </source>
</evidence>
<dbReference type="PIRSF" id="PIRSF016262">
    <property type="entry name" value="LPLase"/>
    <property type="match status" value="1"/>
</dbReference>
<dbReference type="FunFam" id="3.30.930.10:FF:000035">
    <property type="entry name" value="Putative lipoyltransferase 2, mitochondrial"/>
    <property type="match status" value="1"/>
</dbReference>
<keyword evidence="5" id="KW-0963">Cytoplasm</keyword>